<proteinExistence type="predicted"/>
<keyword evidence="2" id="KW-0472">Membrane</keyword>
<feature type="region of interest" description="Disordered" evidence="1">
    <location>
        <begin position="74"/>
        <end position="130"/>
    </location>
</feature>
<accession>M2YEY4</accession>
<dbReference type="RefSeq" id="WP_006214078.1">
    <property type="nucleotide sequence ID" value="NZ_ANHZ02000005.1"/>
</dbReference>
<organism evidence="3 4">
    <name type="scientific">Kocuria palustris PEL</name>
    <dbReference type="NCBI Taxonomy" id="1236550"/>
    <lineage>
        <taxon>Bacteria</taxon>
        <taxon>Bacillati</taxon>
        <taxon>Actinomycetota</taxon>
        <taxon>Actinomycetes</taxon>
        <taxon>Micrococcales</taxon>
        <taxon>Micrococcaceae</taxon>
        <taxon>Kocuria</taxon>
    </lineage>
</organism>
<dbReference type="EMBL" id="ANHZ02000005">
    <property type="protein sequence ID" value="EME37154.1"/>
    <property type="molecule type" value="Genomic_DNA"/>
</dbReference>
<keyword evidence="2" id="KW-0812">Transmembrane</keyword>
<evidence type="ECO:0000313" key="3">
    <source>
        <dbReference type="EMBL" id="EME37154.1"/>
    </source>
</evidence>
<gene>
    <name evidence="3" type="ORF">C884_02068</name>
</gene>
<keyword evidence="2" id="KW-1133">Transmembrane helix</keyword>
<feature type="transmembrane region" description="Helical" evidence="2">
    <location>
        <begin position="20"/>
        <end position="39"/>
    </location>
</feature>
<dbReference type="Proteomes" id="UP000009877">
    <property type="component" value="Unassembled WGS sequence"/>
</dbReference>
<dbReference type="AlphaFoldDB" id="M2YEY4"/>
<evidence type="ECO:0000256" key="1">
    <source>
        <dbReference type="SAM" id="MobiDB-lite"/>
    </source>
</evidence>
<feature type="compositionally biased region" description="Basic and acidic residues" evidence="1">
    <location>
        <begin position="98"/>
        <end position="115"/>
    </location>
</feature>
<dbReference type="STRING" id="71999.KPaMU14_11815"/>
<name>M2YEY4_9MICC</name>
<reference evidence="3 4" key="1">
    <citation type="journal article" date="2014" name="Genome Announc.">
        <title>Draft Genome Sequence of Kocuria palustris PEL.</title>
        <authorList>
            <person name="Sharma G."/>
            <person name="Khatri I."/>
            <person name="Subramanian S."/>
        </authorList>
    </citation>
    <scope>NUCLEOTIDE SEQUENCE [LARGE SCALE GENOMIC DNA]</scope>
    <source>
        <strain evidence="3 4">PEL</strain>
    </source>
</reference>
<comment type="caution">
    <text evidence="3">The sequence shown here is derived from an EMBL/GenBank/DDBJ whole genome shotgun (WGS) entry which is preliminary data.</text>
</comment>
<feature type="transmembrane region" description="Helical" evidence="2">
    <location>
        <begin position="51"/>
        <end position="71"/>
    </location>
</feature>
<evidence type="ECO:0000313" key="4">
    <source>
        <dbReference type="Proteomes" id="UP000009877"/>
    </source>
</evidence>
<sequence>MAGDNRRSKRRTPDVKAPLAVSAVLGLVAFGIASVVGAGGTEGGLRLDLGLIIGGIAFIASVVVCATLMMIEKPNDPSLGEGTGVNRSSAKLYAQRRATREQREAQKDYGKKPGDDDGGPQFGQRVHPEQ</sequence>
<keyword evidence="4" id="KW-1185">Reference proteome</keyword>
<protein>
    <submittedName>
        <fullName evidence="3">Uncharacterized protein</fullName>
    </submittedName>
</protein>
<evidence type="ECO:0000256" key="2">
    <source>
        <dbReference type="SAM" id="Phobius"/>
    </source>
</evidence>